<protein>
    <recommendedName>
        <fullName evidence="4">Cytochrome c oxidase subunit 4</fullName>
    </recommendedName>
</protein>
<sequence length="109" mass="12272">MDYGWLNIGSVVFGLIACILPANIIFCNKLVNKNWIIFSGISTSACIISLWMQIVYINHLVNIEDWTAIMDTSNAIVCISSLLLLVTITLNVILYILKNKKDKKILINK</sequence>
<evidence type="ECO:0000313" key="2">
    <source>
        <dbReference type="EMBL" id="WWD82041.1"/>
    </source>
</evidence>
<keyword evidence="1" id="KW-0472">Membrane</keyword>
<name>A0ABZ2ERE6_9FIRM</name>
<keyword evidence="1" id="KW-0812">Transmembrane</keyword>
<reference evidence="2 3" key="1">
    <citation type="journal article" date="2023" name="PLoS ONE">
        <title>Genome-based metabolic and phylogenomic analysis of three Terrisporobacter species.</title>
        <authorList>
            <person name="Boer T."/>
            <person name="Bengelsdorf F.R."/>
            <person name="Bomeke M."/>
            <person name="Daniel R."/>
            <person name="Poehlein A."/>
        </authorList>
    </citation>
    <scope>NUCLEOTIDE SEQUENCE [LARGE SCALE GENOMIC DNA]</scope>
    <source>
        <strain evidence="2 3">DSM 1288</strain>
    </source>
</reference>
<organism evidence="2 3">
    <name type="scientific">Terrisporobacter glycolicus ATCC 14880 = DSM 1288</name>
    <dbReference type="NCBI Taxonomy" id="1121315"/>
    <lineage>
        <taxon>Bacteria</taxon>
        <taxon>Bacillati</taxon>
        <taxon>Bacillota</taxon>
        <taxon>Clostridia</taxon>
        <taxon>Peptostreptococcales</taxon>
        <taxon>Peptostreptococcaceae</taxon>
        <taxon>Terrisporobacter</taxon>
    </lineage>
</organism>
<feature type="transmembrane region" description="Helical" evidence="1">
    <location>
        <begin position="74"/>
        <end position="97"/>
    </location>
</feature>
<gene>
    <name evidence="2" type="ORF">TEGL_04140</name>
</gene>
<dbReference type="Proteomes" id="UP001348492">
    <property type="component" value="Chromosome"/>
</dbReference>
<keyword evidence="1" id="KW-1133">Transmembrane helix</keyword>
<evidence type="ECO:0008006" key="4">
    <source>
        <dbReference type="Google" id="ProtNLM"/>
    </source>
</evidence>
<feature type="transmembrane region" description="Helical" evidence="1">
    <location>
        <begin position="35"/>
        <end position="54"/>
    </location>
</feature>
<proteinExistence type="predicted"/>
<feature type="transmembrane region" description="Helical" evidence="1">
    <location>
        <begin position="6"/>
        <end position="26"/>
    </location>
</feature>
<dbReference type="EMBL" id="CP117523">
    <property type="protein sequence ID" value="WWD82041.1"/>
    <property type="molecule type" value="Genomic_DNA"/>
</dbReference>
<keyword evidence="3" id="KW-1185">Reference proteome</keyword>
<evidence type="ECO:0000313" key="3">
    <source>
        <dbReference type="Proteomes" id="UP001348492"/>
    </source>
</evidence>
<evidence type="ECO:0000256" key="1">
    <source>
        <dbReference type="SAM" id="Phobius"/>
    </source>
</evidence>
<accession>A0ABZ2ERE6</accession>
<dbReference type="RefSeq" id="WP_018591773.1">
    <property type="nucleotide sequence ID" value="NZ_CP117523.1"/>
</dbReference>